<dbReference type="AlphaFoldDB" id="A0A1B6IVH4"/>
<protein>
    <submittedName>
        <fullName evidence="1">Uncharacterized protein</fullName>
    </submittedName>
</protein>
<name>A0A1B6IVH4_9HEMI</name>
<dbReference type="EMBL" id="GECU01016760">
    <property type="protein sequence ID" value="JAS90946.1"/>
    <property type="molecule type" value="Transcribed_RNA"/>
</dbReference>
<sequence length="219" mass="24594">SVFVVLKPLSPILFTRLIMKEGVILLALILSIRGQTMPSNSPFLQSFGRCREVDTVEVDRCTWPGKRYSNVISDNVATHENFATRFLDPQDSTILPTTTLSCYPNGTVVNVTSAGTFVKKGVYTFSANITDDEPIDFYVFFMYYNPNTTLSCQFVCSYDPRISDIEGDRNGFFHCLSEHPCARESDAQLIKGIAKKNNFDLHRLVIPNYANCPIVPPET</sequence>
<evidence type="ECO:0000313" key="1">
    <source>
        <dbReference type="EMBL" id="JAS90946.1"/>
    </source>
</evidence>
<accession>A0A1B6IVH4</accession>
<gene>
    <name evidence="1" type="ORF">g.18078</name>
</gene>
<organism evidence="1">
    <name type="scientific">Homalodisca liturata</name>
    <dbReference type="NCBI Taxonomy" id="320908"/>
    <lineage>
        <taxon>Eukaryota</taxon>
        <taxon>Metazoa</taxon>
        <taxon>Ecdysozoa</taxon>
        <taxon>Arthropoda</taxon>
        <taxon>Hexapoda</taxon>
        <taxon>Insecta</taxon>
        <taxon>Pterygota</taxon>
        <taxon>Neoptera</taxon>
        <taxon>Paraneoptera</taxon>
        <taxon>Hemiptera</taxon>
        <taxon>Auchenorrhyncha</taxon>
        <taxon>Membracoidea</taxon>
        <taxon>Cicadellidae</taxon>
        <taxon>Cicadellinae</taxon>
        <taxon>Proconiini</taxon>
        <taxon>Homalodisca</taxon>
    </lineage>
</organism>
<reference evidence="1" key="1">
    <citation type="submission" date="2015-11" db="EMBL/GenBank/DDBJ databases">
        <title>De novo transcriptome assembly of four potential Pierce s Disease insect vectors from Arizona vineyards.</title>
        <authorList>
            <person name="Tassone E.E."/>
        </authorList>
    </citation>
    <scope>NUCLEOTIDE SEQUENCE</scope>
</reference>
<proteinExistence type="predicted"/>
<feature type="non-terminal residue" evidence="1">
    <location>
        <position position="1"/>
    </location>
</feature>
<feature type="non-terminal residue" evidence="1">
    <location>
        <position position="219"/>
    </location>
</feature>